<reference evidence="1" key="1">
    <citation type="submission" date="2018-02" db="EMBL/GenBank/DDBJ databases">
        <authorList>
            <person name="Kim S.-K."/>
            <person name="Jung H.-I."/>
            <person name="Lee S.-W."/>
        </authorList>
    </citation>
    <scope>NUCLEOTIDE SEQUENCE</scope>
    <source>
        <strain evidence="1">SK3146</strain>
    </source>
</reference>
<evidence type="ECO:0000313" key="1">
    <source>
        <dbReference type="EMBL" id="UQZ86345.1"/>
    </source>
</evidence>
<gene>
    <name evidence="1" type="ORF">SK3146_05638</name>
</gene>
<accession>A0ABY4RX41</accession>
<proteinExistence type="predicted"/>
<keyword evidence="2" id="KW-1185">Reference proteome</keyword>
<sequence length="205" mass="22749">MNKPSIELSQVLELSLGSEIGMLRAFPVRIGEGRQAIAAVYSRDFDIDPYYEMFFFPTDTLKLTVFTQDGEVLWTRDFGPSVIPGIWFCPVYPFDLNGDGLHELVRGGDGEVLDRHGRSFGHVGGTVAMASKSMDLPGEQLLCFYPDGMIRVWADANAADSEQALARYSDPFYRSDRRRLQSVSDVRAVGAYFAQSASLRPAPHG</sequence>
<organism evidence="1 2">
    <name type="scientific">Paenibacillus konkukensis</name>
    <dbReference type="NCBI Taxonomy" id="2020716"/>
    <lineage>
        <taxon>Bacteria</taxon>
        <taxon>Bacillati</taxon>
        <taxon>Bacillota</taxon>
        <taxon>Bacilli</taxon>
        <taxon>Bacillales</taxon>
        <taxon>Paenibacillaceae</taxon>
        <taxon>Paenibacillus</taxon>
    </lineage>
</organism>
<dbReference type="EMBL" id="CP027059">
    <property type="protein sequence ID" value="UQZ86345.1"/>
    <property type="molecule type" value="Genomic_DNA"/>
</dbReference>
<reference evidence="1" key="2">
    <citation type="journal article" date="2021" name="J Anim Sci Technol">
        <title>Complete genome sequence of Paenibacillus konkukensis sp. nov. SK3146 as a potential probiotic strain.</title>
        <authorList>
            <person name="Jung H.I."/>
            <person name="Park S."/>
            <person name="Niu K.M."/>
            <person name="Lee S.W."/>
            <person name="Kothari D."/>
            <person name="Yi K.J."/>
            <person name="Kim S.K."/>
        </authorList>
    </citation>
    <scope>NUCLEOTIDE SEQUENCE</scope>
    <source>
        <strain evidence="1">SK3146</strain>
    </source>
</reference>
<dbReference type="Proteomes" id="UP001057134">
    <property type="component" value="Chromosome"/>
</dbReference>
<dbReference type="SUPFAM" id="SSF69318">
    <property type="entry name" value="Integrin alpha N-terminal domain"/>
    <property type="match status" value="1"/>
</dbReference>
<name>A0ABY4RX41_9BACL</name>
<dbReference type="RefSeq" id="WP_249861887.1">
    <property type="nucleotide sequence ID" value="NZ_CP027059.1"/>
</dbReference>
<dbReference type="InterPro" id="IPR028994">
    <property type="entry name" value="Integrin_alpha_N"/>
</dbReference>
<evidence type="ECO:0000313" key="2">
    <source>
        <dbReference type="Proteomes" id="UP001057134"/>
    </source>
</evidence>
<protein>
    <submittedName>
        <fullName evidence="1">Uncharacterized protein</fullName>
    </submittedName>
</protein>